<gene>
    <name evidence="1" type="ORF">chiPu_0028584</name>
</gene>
<accession>A0A401TNW3</accession>
<dbReference type="AlphaFoldDB" id="A0A401TNW3"/>
<dbReference type="EMBL" id="BEZZ01135031">
    <property type="protein sequence ID" value="GCC44319.1"/>
    <property type="molecule type" value="Genomic_DNA"/>
</dbReference>
<sequence>MSNVRPWVWRERSKCRNPTAIIPDLGENTSGMHGA</sequence>
<evidence type="ECO:0000313" key="1">
    <source>
        <dbReference type="EMBL" id="GCC44319.1"/>
    </source>
</evidence>
<evidence type="ECO:0000313" key="2">
    <source>
        <dbReference type="Proteomes" id="UP000287033"/>
    </source>
</evidence>
<dbReference type="Proteomes" id="UP000287033">
    <property type="component" value="Unassembled WGS sequence"/>
</dbReference>
<proteinExistence type="predicted"/>
<organism evidence="1 2">
    <name type="scientific">Chiloscyllium punctatum</name>
    <name type="common">Brownbanded bambooshark</name>
    <name type="synonym">Hemiscyllium punctatum</name>
    <dbReference type="NCBI Taxonomy" id="137246"/>
    <lineage>
        <taxon>Eukaryota</taxon>
        <taxon>Metazoa</taxon>
        <taxon>Chordata</taxon>
        <taxon>Craniata</taxon>
        <taxon>Vertebrata</taxon>
        <taxon>Chondrichthyes</taxon>
        <taxon>Elasmobranchii</taxon>
        <taxon>Galeomorphii</taxon>
        <taxon>Galeoidea</taxon>
        <taxon>Orectolobiformes</taxon>
        <taxon>Hemiscylliidae</taxon>
        <taxon>Chiloscyllium</taxon>
    </lineage>
</organism>
<keyword evidence="2" id="KW-1185">Reference proteome</keyword>
<name>A0A401TNW3_CHIPU</name>
<feature type="non-terminal residue" evidence="1">
    <location>
        <position position="35"/>
    </location>
</feature>
<reference evidence="1 2" key="1">
    <citation type="journal article" date="2018" name="Nat. Ecol. Evol.">
        <title>Shark genomes provide insights into elasmobranch evolution and the origin of vertebrates.</title>
        <authorList>
            <person name="Hara Y"/>
            <person name="Yamaguchi K"/>
            <person name="Onimaru K"/>
            <person name="Kadota M"/>
            <person name="Koyanagi M"/>
            <person name="Keeley SD"/>
            <person name="Tatsumi K"/>
            <person name="Tanaka K"/>
            <person name="Motone F"/>
            <person name="Kageyama Y"/>
            <person name="Nozu R"/>
            <person name="Adachi N"/>
            <person name="Nishimura O"/>
            <person name="Nakagawa R"/>
            <person name="Tanegashima C"/>
            <person name="Kiyatake I"/>
            <person name="Matsumoto R"/>
            <person name="Murakumo K"/>
            <person name="Nishida K"/>
            <person name="Terakita A"/>
            <person name="Kuratani S"/>
            <person name="Sato K"/>
            <person name="Hyodo S Kuraku.S."/>
        </authorList>
    </citation>
    <scope>NUCLEOTIDE SEQUENCE [LARGE SCALE GENOMIC DNA]</scope>
</reference>
<comment type="caution">
    <text evidence="1">The sequence shown here is derived from an EMBL/GenBank/DDBJ whole genome shotgun (WGS) entry which is preliminary data.</text>
</comment>
<protein>
    <submittedName>
        <fullName evidence="1">Uncharacterized protein</fullName>
    </submittedName>
</protein>